<dbReference type="Pfam" id="PF08240">
    <property type="entry name" value="ADH_N"/>
    <property type="match status" value="1"/>
</dbReference>
<dbReference type="InterPro" id="IPR020843">
    <property type="entry name" value="ER"/>
</dbReference>
<dbReference type="Gene3D" id="3.40.50.720">
    <property type="entry name" value="NAD(P)-binding Rossmann-like Domain"/>
    <property type="match status" value="1"/>
</dbReference>
<dbReference type="RefSeq" id="WP_111528344.1">
    <property type="nucleotide sequence ID" value="NZ_JBHRSG010000004.1"/>
</dbReference>
<dbReference type="AlphaFoldDB" id="A0A328AI48"/>
<dbReference type="Proteomes" id="UP000249254">
    <property type="component" value="Unassembled WGS sequence"/>
</dbReference>
<gene>
    <name evidence="8" type="ORF">DJ017_08675</name>
</gene>
<dbReference type="OrthoDB" id="9770544at2"/>
<dbReference type="GO" id="GO:0005829">
    <property type="term" value="C:cytosol"/>
    <property type="evidence" value="ECO:0007669"/>
    <property type="project" value="TreeGrafter"/>
</dbReference>
<protein>
    <submittedName>
        <fullName evidence="8">Alcohol dehydrogenase</fullName>
    </submittedName>
</protein>
<dbReference type="InterPro" id="IPR013149">
    <property type="entry name" value="ADH-like_C"/>
</dbReference>
<comment type="similarity">
    <text evidence="6">Belongs to the zinc-containing alcohol dehydrogenase family.</text>
</comment>
<dbReference type="SUPFAM" id="SSF50129">
    <property type="entry name" value="GroES-like"/>
    <property type="match status" value="2"/>
</dbReference>
<keyword evidence="5" id="KW-0520">NAD</keyword>
<dbReference type="SMART" id="SM00829">
    <property type="entry name" value="PKS_ER"/>
    <property type="match status" value="1"/>
</dbReference>
<evidence type="ECO:0000256" key="3">
    <source>
        <dbReference type="ARBA" id="ARBA00022833"/>
    </source>
</evidence>
<dbReference type="GO" id="GO:0046294">
    <property type="term" value="P:formaldehyde catabolic process"/>
    <property type="evidence" value="ECO:0007669"/>
    <property type="project" value="TreeGrafter"/>
</dbReference>
<name>A0A328AI48_9CAUL</name>
<feature type="domain" description="Enoyl reductase (ER)" evidence="7">
    <location>
        <begin position="10"/>
        <end position="357"/>
    </location>
</feature>
<evidence type="ECO:0000313" key="8">
    <source>
        <dbReference type="EMBL" id="RAK54593.1"/>
    </source>
</evidence>
<dbReference type="InterPro" id="IPR002328">
    <property type="entry name" value="ADH_Zn_CS"/>
</dbReference>
<proteinExistence type="inferred from homology"/>
<dbReference type="SUPFAM" id="SSF51735">
    <property type="entry name" value="NAD(P)-binding Rossmann-fold domains"/>
    <property type="match status" value="1"/>
</dbReference>
<dbReference type="EMBL" id="QFYQ01000001">
    <property type="protein sequence ID" value="RAK54593.1"/>
    <property type="molecule type" value="Genomic_DNA"/>
</dbReference>
<comment type="cofactor">
    <cofactor evidence="1 6">
        <name>Zn(2+)</name>
        <dbReference type="ChEBI" id="CHEBI:29105"/>
    </cofactor>
</comment>
<keyword evidence="4" id="KW-0560">Oxidoreductase</keyword>
<dbReference type="Pfam" id="PF00107">
    <property type="entry name" value="ADH_zinc_N"/>
    <property type="match status" value="1"/>
</dbReference>
<evidence type="ECO:0000256" key="2">
    <source>
        <dbReference type="ARBA" id="ARBA00022723"/>
    </source>
</evidence>
<dbReference type="PANTHER" id="PTHR43880:SF12">
    <property type="entry name" value="ALCOHOL DEHYDROGENASE CLASS-3"/>
    <property type="match status" value="1"/>
</dbReference>
<comment type="caution">
    <text evidence="8">The sequence shown here is derived from an EMBL/GenBank/DDBJ whole genome shotgun (WGS) entry which is preliminary data.</text>
</comment>
<dbReference type="CDD" id="cd08279">
    <property type="entry name" value="Zn_ADH_class_III"/>
    <property type="match status" value="1"/>
</dbReference>
<keyword evidence="3 6" id="KW-0862">Zinc</keyword>
<dbReference type="FunFam" id="3.40.50.720:FF:000003">
    <property type="entry name" value="S-(hydroxymethyl)glutathione dehydrogenase"/>
    <property type="match status" value="1"/>
</dbReference>
<evidence type="ECO:0000259" key="7">
    <source>
        <dbReference type="SMART" id="SM00829"/>
    </source>
</evidence>
<evidence type="ECO:0000313" key="9">
    <source>
        <dbReference type="Proteomes" id="UP000249254"/>
    </source>
</evidence>
<reference evidence="9" key="1">
    <citation type="submission" date="2018-05" db="EMBL/GenBank/DDBJ databases">
        <authorList>
            <person name="Li X."/>
        </authorList>
    </citation>
    <scope>NUCLEOTIDE SEQUENCE [LARGE SCALE GENOMIC DNA]</scope>
    <source>
        <strain evidence="9">LX32</strain>
    </source>
</reference>
<dbReference type="PROSITE" id="PS00059">
    <property type="entry name" value="ADH_ZINC"/>
    <property type="match status" value="1"/>
</dbReference>
<dbReference type="PANTHER" id="PTHR43880">
    <property type="entry name" value="ALCOHOL DEHYDROGENASE"/>
    <property type="match status" value="1"/>
</dbReference>
<keyword evidence="2 6" id="KW-0479">Metal-binding</keyword>
<evidence type="ECO:0000256" key="4">
    <source>
        <dbReference type="ARBA" id="ARBA00023002"/>
    </source>
</evidence>
<keyword evidence="9" id="KW-1185">Reference proteome</keyword>
<accession>A0A328AI48</accession>
<evidence type="ECO:0000256" key="5">
    <source>
        <dbReference type="ARBA" id="ARBA00023027"/>
    </source>
</evidence>
<dbReference type="InterPro" id="IPR036291">
    <property type="entry name" value="NAD(P)-bd_dom_sf"/>
</dbReference>
<dbReference type="Gene3D" id="3.90.180.10">
    <property type="entry name" value="Medium-chain alcohol dehydrogenases, catalytic domain"/>
    <property type="match status" value="1"/>
</dbReference>
<evidence type="ECO:0000256" key="6">
    <source>
        <dbReference type="RuleBase" id="RU361277"/>
    </source>
</evidence>
<dbReference type="GO" id="GO:0051903">
    <property type="term" value="F:S-(hydroxymethyl)glutathione dehydrogenase [NAD(P)+] activity"/>
    <property type="evidence" value="ECO:0007669"/>
    <property type="project" value="TreeGrafter"/>
</dbReference>
<sequence>MKAAVLREVGKPLQIEDVQINKPGPHEVLIRTAAAGVCHSDLHFIEGSYPHPLPAVLGHESAGVVEAVGSEVRTVKPGDHVITCLSAFCGHCEFCLGGRMSLCVSPETKREAGEEPRITAATGPMNQYLNLSSFAEQMLIHEHACVAIRPDMPLDRAALIGCGVMTGVGAVFHTSKVQPGETVAVIGLGGVGLAAVNGAAIAGASRIIAIDMAEGKENMAKAFGATDFICAKDKDVVKEVIEMTKGGVHHSFEAIGLAKTAEQSFNMLRRGGTANIIGMIPVGQTVNLMGAAFLGEKRIQGSLMGSNRFPIDMPRLVDFYMSGKLKLDDMISRRIKLDQVNEAFTEMKTGAVARSVIVFDA</sequence>
<organism evidence="8 9">
    <name type="scientific">Phenylobacterium soli</name>
    <dbReference type="NCBI Taxonomy" id="2170551"/>
    <lineage>
        <taxon>Bacteria</taxon>
        <taxon>Pseudomonadati</taxon>
        <taxon>Pseudomonadota</taxon>
        <taxon>Alphaproteobacteria</taxon>
        <taxon>Caulobacterales</taxon>
        <taxon>Caulobacteraceae</taxon>
        <taxon>Phenylobacterium</taxon>
    </lineage>
</organism>
<dbReference type="GO" id="GO:0008270">
    <property type="term" value="F:zinc ion binding"/>
    <property type="evidence" value="ECO:0007669"/>
    <property type="project" value="InterPro"/>
</dbReference>
<dbReference type="InterPro" id="IPR011032">
    <property type="entry name" value="GroES-like_sf"/>
</dbReference>
<dbReference type="InterPro" id="IPR013154">
    <property type="entry name" value="ADH-like_N"/>
</dbReference>
<evidence type="ECO:0000256" key="1">
    <source>
        <dbReference type="ARBA" id="ARBA00001947"/>
    </source>
</evidence>